<gene>
    <name evidence="2" type="ORF">DH2020_035893</name>
</gene>
<dbReference type="InterPro" id="IPR005135">
    <property type="entry name" value="Endo/exonuclease/phosphatase"/>
</dbReference>
<dbReference type="Pfam" id="PF03372">
    <property type="entry name" value="Exo_endo_phos"/>
    <property type="match status" value="1"/>
</dbReference>
<dbReference type="PANTHER" id="PTHR33710:SF62">
    <property type="entry name" value="DUF4283 DOMAIN PROTEIN"/>
    <property type="match status" value="1"/>
</dbReference>
<dbReference type="SUPFAM" id="SSF56219">
    <property type="entry name" value="DNase I-like"/>
    <property type="match status" value="1"/>
</dbReference>
<dbReference type="PANTHER" id="PTHR33710">
    <property type="entry name" value="BNAC02G09200D PROTEIN"/>
    <property type="match status" value="1"/>
</dbReference>
<accession>A0ABR0V5A3</accession>
<organism evidence="2 3">
    <name type="scientific">Rehmannia glutinosa</name>
    <name type="common">Chinese foxglove</name>
    <dbReference type="NCBI Taxonomy" id="99300"/>
    <lineage>
        <taxon>Eukaryota</taxon>
        <taxon>Viridiplantae</taxon>
        <taxon>Streptophyta</taxon>
        <taxon>Embryophyta</taxon>
        <taxon>Tracheophyta</taxon>
        <taxon>Spermatophyta</taxon>
        <taxon>Magnoliopsida</taxon>
        <taxon>eudicotyledons</taxon>
        <taxon>Gunneridae</taxon>
        <taxon>Pentapetalae</taxon>
        <taxon>asterids</taxon>
        <taxon>lamiids</taxon>
        <taxon>Lamiales</taxon>
        <taxon>Orobanchaceae</taxon>
        <taxon>Rehmannieae</taxon>
        <taxon>Rehmannia</taxon>
    </lineage>
</organism>
<reference evidence="2 3" key="1">
    <citation type="journal article" date="2021" name="Comput. Struct. Biotechnol. J.">
        <title>De novo genome assembly of the potent medicinal plant Rehmannia glutinosa using nanopore technology.</title>
        <authorList>
            <person name="Ma L."/>
            <person name="Dong C."/>
            <person name="Song C."/>
            <person name="Wang X."/>
            <person name="Zheng X."/>
            <person name="Niu Y."/>
            <person name="Chen S."/>
            <person name="Feng W."/>
        </authorList>
    </citation>
    <scope>NUCLEOTIDE SEQUENCE [LARGE SCALE GENOMIC DNA]</scope>
    <source>
        <strain evidence="2">DH-2019</strain>
    </source>
</reference>
<evidence type="ECO:0000313" key="3">
    <source>
        <dbReference type="Proteomes" id="UP001318860"/>
    </source>
</evidence>
<evidence type="ECO:0000313" key="2">
    <source>
        <dbReference type="EMBL" id="KAK6130388.1"/>
    </source>
</evidence>
<keyword evidence="3" id="KW-1185">Reference proteome</keyword>
<proteinExistence type="predicted"/>
<protein>
    <recommendedName>
        <fullName evidence="1">Endonuclease/exonuclease/phosphatase domain-containing protein</fullName>
    </recommendedName>
</protein>
<dbReference type="Proteomes" id="UP001318860">
    <property type="component" value="Unassembled WGS sequence"/>
</dbReference>
<feature type="domain" description="Endonuclease/exonuclease/phosphatase" evidence="1">
    <location>
        <begin position="29"/>
        <end position="167"/>
    </location>
</feature>
<dbReference type="EMBL" id="JABTTQ020001580">
    <property type="protein sequence ID" value="KAK6130388.1"/>
    <property type="molecule type" value="Genomic_DNA"/>
</dbReference>
<comment type="caution">
    <text evidence="2">The sequence shown here is derived from an EMBL/GenBank/DDBJ whole genome shotgun (WGS) entry which is preliminary data.</text>
</comment>
<sequence length="310" mass="36067">MEPMTSPNFFYYCRLLGFQQGFANISNKILIFWSQSLNVTIERDHEQVVCVQVSSNTFSRPFHASFVYAKSTRSERHQLWDELRSTVSFLNNQPWIVGGDFNCFLSDTERQGSDTDRHFDIADFGQMVSDCGLIDAGFIKGPIHTWVRNALKERLDRFFINTEWGDIFRKSDVSHLDRAWTGPTGAHGILNLHFKLIRTKQKLQWWNRNIFGNIFDKLHVAENHVSEAEQRYDSDPSPANLTALNRTIAELVLATKIEEDYWHQKSSCKWIVEGERNTKYFHNLVKYKRIKSRIHSVLDNGVNLTEDSAI</sequence>
<dbReference type="Gene3D" id="3.60.10.10">
    <property type="entry name" value="Endonuclease/exonuclease/phosphatase"/>
    <property type="match status" value="1"/>
</dbReference>
<evidence type="ECO:0000259" key="1">
    <source>
        <dbReference type="Pfam" id="PF03372"/>
    </source>
</evidence>
<name>A0ABR0V5A3_REHGL</name>
<dbReference type="InterPro" id="IPR036691">
    <property type="entry name" value="Endo/exonu/phosph_ase_sf"/>
</dbReference>